<dbReference type="InterPro" id="IPR008920">
    <property type="entry name" value="TF_FadR/GntR_C"/>
</dbReference>
<dbReference type="GO" id="GO:0003677">
    <property type="term" value="F:DNA binding"/>
    <property type="evidence" value="ECO:0007669"/>
    <property type="project" value="UniProtKB-KW"/>
</dbReference>
<dbReference type="PATRIC" id="fig|1117379.3.peg.3542"/>
<evidence type="ECO:0000256" key="3">
    <source>
        <dbReference type="ARBA" id="ARBA00023163"/>
    </source>
</evidence>
<dbReference type="SMART" id="SM00345">
    <property type="entry name" value="HTH_GNTR"/>
    <property type="match status" value="1"/>
</dbReference>
<dbReference type="Proteomes" id="UP000006316">
    <property type="component" value="Unassembled WGS sequence"/>
</dbReference>
<name>K6D0Y4_9BACI</name>
<accession>K6D0Y4</accession>
<dbReference type="InterPro" id="IPR000524">
    <property type="entry name" value="Tscrpt_reg_HTH_GntR"/>
</dbReference>
<sequence>MYVLFAWGLTFNPVGFLLRSGEMFKTVRNKKIFQEILDQIKDLLLKKQLKVGQKIPSEIELSESFGISRSSLREALKVLSVLGIIESKTGEGTIIKQAEPEHLKNLMSLVAVSNGLDTLQLYEVRIILEIHAASLAAMRRTDQDLEAIKSNLIKMDNFVAVEQEADFLFHKSIVQASKNDMLIMLMGLISDLISEQIKILQISFAASYKTQKVQSQHWDIYRAIESGNPVEAQSAMLEHLSLGQIQLLEIQSDIFSGIKS</sequence>
<dbReference type="SUPFAM" id="SSF48008">
    <property type="entry name" value="GntR ligand-binding domain-like"/>
    <property type="match status" value="1"/>
</dbReference>
<dbReference type="InterPro" id="IPR011711">
    <property type="entry name" value="GntR_C"/>
</dbReference>
<evidence type="ECO:0000256" key="1">
    <source>
        <dbReference type="ARBA" id="ARBA00023015"/>
    </source>
</evidence>
<dbReference type="STRING" id="1117379.BABA_17067"/>
<dbReference type="SUPFAM" id="SSF46785">
    <property type="entry name" value="Winged helix' DNA-binding domain"/>
    <property type="match status" value="1"/>
</dbReference>
<dbReference type="PROSITE" id="PS50949">
    <property type="entry name" value="HTH_GNTR"/>
    <property type="match status" value="1"/>
</dbReference>
<dbReference type="Pfam" id="PF00392">
    <property type="entry name" value="GntR"/>
    <property type="match status" value="1"/>
</dbReference>
<dbReference type="Gene3D" id="1.20.120.530">
    <property type="entry name" value="GntR ligand-binding domain-like"/>
    <property type="match status" value="1"/>
</dbReference>
<dbReference type="CDD" id="cd07377">
    <property type="entry name" value="WHTH_GntR"/>
    <property type="match status" value="1"/>
</dbReference>
<evidence type="ECO:0000256" key="2">
    <source>
        <dbReference type="ARBA" id="ARBA00023125"/>
    </source>
</evidence>
<dbReference type="PANTHER" id="PTHR43537:SF5">
    <property type="entry name" value="UXU OPERON TRANSCRIPTIONAL REGULATOR"/>
    <property type="match status" value="1"/>
</dbReference>
<keyword evidence="3" id="KW-0804">Transcription</keyword>
<comment type="caution">
    <text evidence="5">The sequence shown here is derived from an EMBL/GenBank/DDBJ whole genome shotgun (WGS) entry which is preliminary data.</text>
</comment>
<dbReference type="PRINTS" id="PR00035">
    <property type="entry name" value="HTHGNTR"/>
</dbReference>
<dbReference type="InterPro" id="IPR036388">
    <property type="entry name" value="WH-like_DNA-bd_sf"/>
</dbReference>
<evidence type="ECO:0000313" key="5">
    <source>
        <dbReference type="EMBL" id="EKN66142.1"/>
    </source>
</evidence>
<protein>
    <submittedName>
        <fullName evidence="5">GntR domain-containing protein</fullName>
    </submittedName>
</protein>
<dbReference type="Gene3D" id="1.10.10.10">
    <property type="entry name" value="Winged helix-like DNA-binding domain superfamily/Winged helix DNA-binding domain"/>
    <property type="match status" value="1"/>
</dbReference>
<keyword evidence="6" id="KW-1185">Reference proteome</keyword>
<dbReference type="AlphaFoldDB" id="K6D0Y4"/>
<dbReference type="PANTHER" id="PTHR43537">
    <property type="entry name" value="TRANSCRIPTIONAL REGULATOR, GNTR FAMILY"/>
    <property type="match status" value="1"/>
</dbReference>
<feature type="domain" description="HTH gntR-type" evidence="4">
    <location>
        <begin position="30"/>
        <end position="98"/>
    </location>
</feature>
<dbReference type="GO" id="GO:0003700">
    <property type="term" value="F:DNA-binding transcription factor activity"/>
    <property type="evidence" value="ECO:0007669"/>
    <property type="project" value="InterPro"/>
</dbReference>
<evidence type="ECO:0000313" key="6">
    <source>
        <dbReference type="Proteomes" id="UP000006316"/>
    </source>
</evidence>
<dbReference type="Pfam" id="PF07729">
    <property type="entry name" value="FCD"/>
    <property type="match status" value="1"/>
</dbReference>
<dbReference type="EMBL" id="AJLS01000121">
    <property type="protein sequence ID" value="EKN66142.1"/>
    <property type="molecule type" value="Genomic_DNA"/>
</dbReference>
<dbReference type="InterPro" id="IPR036390">
    <property type="entry name" value="WH_DNA-bd_sf"/>
</dbReference>
<organism evidence="5 6">
    <name type="scientific">Neobacillus bataviensis LMG 21833</name>
    <dbReference type="NCBI Taxonomy" id="1117379"/>
    <lineage>
        <taxon>Bacteria</taxon>
        <taxon>Bacillati</taxon>
        <taxon>Bacillota</taxon>
        <taxon>Bacilli</taxon>
        <taxon>Bacillales</taxon>
        <taxon>Bacillaceae</taxon>
        <taxon>Neobacillus</taxon>
    </lineage>
</organism>
<gene>
    <name evidence="5" type="ORF">BABA_17067</name>
</gene>
<dbReference type="SMART" id="SM00895">
    <property type="entry name" value="FCD"/>
    <property type="match status" value="1"/>
</dbReference>
<proteinExistence type="predicted"/>
<dbReference type="eggNOG" id="COG2186">
    <property type="taxonomic scope" value="Bacteria"/>
</dbReference>
<keyword evidence="2" id="KW-0238">DNA-binding</keyword>
<keyword evidence="1" id="KW-0805">Transcription regulation</keyword>
<reference evidence="5 6" key="1">
    <citation type="journal article" date="2012" name="Front. Microbiol.">
        <title>Redundancy and modularity in membrane-associated dissimilatory nitrate reduction in Bacillus.</title>
        <authorList>
            <person name="Heylen K."/>
            <person name="Keltjens J."/>
        </authorList>
    </citation>
    <scope>NUCLEOTIDE SEQUENCE [LARGE SCALE GENOMIC DNA]</scope>
    <source>
        <strain evidence="6">LMG 21833T</strain>
    </source>
</reference>
<evidence type="ECO:0000259" key="4">
    <source>
        <dbReference type="PROSITE" id="PS50949"/>
    </source>
</evidence>